<dbReference type="SUPFAM" id="SSF54001">
    <property type="entry name" value="Cysteine proteinases"/>
    <property type="match status" value="1"/>
</dbReference>
<proteinExistence type="inferred from homology"/>
<dbReference type="Proteomes" id="UP001589833">
    <property type="component" value="Unassembled WGS sequence"/>
</dbReference>
<dbReference type="PANTHER" id="PTHR47053:SF1">
    <property type="entry name" value="MUREIN DD-ENDOPEPTIDASE MEPH-RELATED"/>
    <property type="match status" value="1"/>
</dbReference>
<evidence type="ECO:0000313" key="7">
    <source>
        <dbReference type="EMBL" id="MFC0559938.1"/>
    </source>
</evidence>
<keyword evidence="4" id="KW-0788">Thiol protease</keyword>
<evidence type="ECO:0000259" key="6">
    <source>
        <dbReference type="PROSITE" id="PS51935"/>
    </source>
</evidence>
<dbReference type="PROSITE" id="PS51935">
    <property type="entry name" value="NLPC_P60"/>
    <property type="match status" value="1"/>
</dbReference>
<evidence type="ECO:0000256" key="2">
    <source>
        <dbReference type="ARBA" id="ARBA00022670"/>
    </source>
</evidence>
<evidence type="ECO:0000256" key="3">
    <source>
        <dbReference type="ARBA" id="ARBA00022801"/>
    </source>
</evidence>
<evidence type="ECO:0000313" key="8">
    <source>
        <dbReference type="Proteomes" id="UP001589833"/>
    </source>
</evidence>
<dbReference type="Gene3D" id="3.90.1720.10">
    <property type="entry name" value="endopeptidase domain like (from Nostoc punctiforme)"/>
    <property type="match status" value="1"/>
</dbReference>
<dbReference type="InterPro" id="IPR038765">
    <property type="entry name" value="Papain-like_cys_pep_sf"/>
</dbReference>
<dbReference type="PANTHER" id="PTHR47053">
    <property type="entry name" value="MUREIN DD-ENDOPEPTIDASE MEPH-RELATED"/>
    <property type="match status" value="1"/>
</dbReference>
<evidence type="ECO:0000256" key="4">
    <source>
        <dbReference type="ARBA" id="ARBA00022807"/>
    </source>
</evidence>
<keyword evidence="3" id="KW-0378">Hydrolase</keyword>
<dbReference type="InterPro" id="IPR000064">
    <property type="entry name" value="NLP_P60_dom"/>
</dbReference>
<dbReference type="Pfam" id="PF00877">
    <property type="entry name" value="NLPC_P60"/>
    <property type="match status" value="1"/>
</dbReference>
<keyword evidence="8" id="KW-1185">Reference proteome</keyword>
<accession>A0ABV6NIG9</accession>
<dbReference type="InterPro" id="IPR051202">
    <property type="entry name" value="Peptidase_C40"/>
</dbReference>
<name>A0ABV6NIG9_9BACI</name>
<reference evidence="7 8" key="1">
    <citation type="submission" date="2024-09" db="EMBL/GenBank/DDBJ databases">
        <authorList>
            <person name="Sun Q."/>
            <person name="Mori K."/>
        </authorList>
    </citation>
    <scope>NUCLEOTIDE SEQUENCE [LARGE SCALE GENOMIC DNA]</scope>
    <source>
        <strain evidence="7 8">NCAIM B.02301</strain>
    </source>
</reference>
<feature type="compositionally biased region" description="Polar residues" evidence="5">
    <location>
        <begin position="1"/>
        <end position="18"/>
    </location>
</feature>
<dbReference type="EMBL" id="JBHLTR010000017">
    <property type="protein sequence ID" value="MFC0559938.1"/>
    <property type="molecule type" value="Genomic_DNA"/>
</dbReference>
<evidence type="ECO:0000256" key="5">
    <source>
        <dbReference type="SAM" id="MobiDB-lite"/>
    </source>
</evidence>
<feature type="region of interest" description="Disordered" evidence="5">
    <location>
        <begin position="1"/>
        <end position="24"/>
    </location>
</feature>
<comment type="similarity">
    <text evidence="1">Belongs to the peptidase C40 family.</text>
</comment>
<evidence type="ECO:0000256" key="1">
    <source>
        <dbReference type="ARBA" id="ARBA00007074"/>
    </source>
</evidence>
<dbReference type="RefSeq" id="WP_273840728.1">
    <property type="nucleotide sequence ID" value="NZ_JAQQWT010000002.1"/>
</dbReference>
<comment type="caution">
    <text evidence="7">The sequence shown here is derived from an EMBL/GenBank/DDBJ whole genome shotgun (WGS) entry which is preliminary data.</text>
</comment>
<keyword evidence="2" id="KW-0645">Protease</keyword>
<organism evidence="7 8">
    <name type="scientific">Halalkalibacter alkalisediminis</name>
    <dbReference type="NCBI Taxonomy" id="935616"/>
    <lineage>
        <taxon>Bacteria</taxon>
        <taxon>Bacillati</taxon>
        <taxon>Bacillota</taxon>
        <taxon>Bacilli</taxon>
        <taxon>Bacillales</taxon>
        <taxon>Bacillaceae</taxon>
        <taxon>Halalkalibacter</taxon>
    </lineage>
</organism>
<gene>
    <name evidence="7" type="ORF">ACFFH4_12835</name>
</gene>
<protein>
    <submittedName>
        <fullName evidence="7">C40 family peptidase</fullName>
    </submittedName>
</protein>
<sequence length="152" mass="16639">MLATTAEVQTPNIQQPTKANEVKVETTQTVHETKSNHSNLTKTASSLKGTPYVLGGTSPVGFDCSGFIQYVFNKHGKNLPRTTTDLYQEGQPVSNLQPGDIVFFTTYKNGSFHAGIYLGDRSFIHAGSSTGVTTASLEQPYWSQRYLGAKRF</sequence>
<feature type="domain" description="NlpC/P60" evidence="6">
    <location>
        <begin position="34"/>
        <end position="152"/>
    </location>
</feature>